<dbReference type="AlphaFoldDB" id="A0A084H104"/>
<keyword evidence="3" id="KW-1185">Reference proteome</keyword>
<feature type="domain" description="Peptidase C45 hydrolase" evidence="1">
    <location>
        <begin position="105"/>
        <end position="311"/>
    </location>
</feature>
<reference evidence="2 3" key="1">
    <citation type="journal article" date="2005" name="Int. J. Syst. Evol. Microbiol.">
        <title>Bacillus cibi sp. nov., isolated from jeotgal, a traditional Korean fermented seafood.</title>
        <authorList>
            <person name="Yoon J.H."/>
            <person name="Lee C.H."/>
            <person name="Oh T.K."/>
        </authorList>
    </citation>
    <scope>NUCLEOTIDE SEQUENCE [LARGE SCALE GENOMIC DNA]</scope>
    <source>
        <strain evidence="2 3">DSM 16189</strain>
    </source>
</reference>
<dbReference type="InterPro" id="IPR047794">
    <property type="entry name" value="C45_proenzyme-like"/>
</dbReference>
<comment type="caution">
    <text evidence="2">The sequence shown here is derived from an EMBL/GenBank/DDBJ whole genome shotgun (WGS) entry which is preliminary data.</text>
</comment>
<dbReference type="Gene3D" id="3.60.60.10">
    <property type="entry name" value="Penicillin V Acylase, Chain A"/>
    <property type="match status" value="1"/>
</dbReference>
<dbReference type="InterPro" id="IPR029055">
    <property type="entry name" value="Ntn_hydrolases_N"/>
</dbReference>
<dbReference type="STRING" id="246786.GS18_0206585"/>
<dbReference type="GO" id="GO:0016740">
    <property type="term" value="F:transferase activity"/>
    <property type="evidence" value="ECO:0007669"/>
    <property type="project" value="UniProtKB-KW"/>
</dbReference>
<organism evidence="2 3">
    <name type="scientific">Metabacillus indicus</name>
    <name type="common">Bacillus indicus</name>
    <dbReference type="NCBI Taxonomy" id="246786"/>
    <lineage>
        <taxon>Bacteria</taxon>
        <taxon>Bacillati</taxon>
        <taxon>Bacillota</taxon>
        <taxon>Bacilli</taxon>
        <taxon>Bacillales</taxon>
        <taxon>Bacillaceae</taxon>
        <taxon>Metabacillus</taxon>
    </lineage>
</organism>
<dbReference type="Pfam" id="PF03417">
    <property type="entry name" value="AAT"/>
    <property type="match status" value="1"/>
</dbReference>
<dbReference type="InterPro" id="IPR047801">
    <property type="entry name" value="Peptidase_C45"/>
</dbReference>
<protein>
    <submittedName>
        <fullName evidence="2">Acyl-CoA:6-aminopenicillanic acid acyl-transferase</fullName>
    </submittedName>
</protein>
<sequence>MTKIEVDIIQGRGTYFDLGMKQGKIHRGSKLSENHKKRRVKSAKSYSTELSEAKRLMESFAPGLWLELEGLSEGMEWPLADVIHEYSGYQGDWKKSGCSAQMQDGIYARNYDYHPKTYEGRFLIWHPETAYASIGFATRMIGRMDGMNEKGLAVGYHFVNRLKPGDGFICCSIARMVLDTCKSTEEAIWLLKEIPHRHAFNYSLYDSSGHAAIAEASSKGVEIKKGHKLACTNHFELGDKRSENRHRLEETIQRKKRIEGQFHRALTPREAFDFFNRTDGAIFKKEYGNWAGTLHTAVYVPETLQVLIGAGGDRKPVTIDFKDWLNGRDSFLKKIKGTIETDLVFPY</sequence>
<gene>
    <name evidence="2" type="ORF">GS18_0206585</name>
</gene>
<dbReference type="EMBL" id="JNVC02000002">
    <property type="protein sequence ID" value="KEZ53266.1"/>
    <property type="molecule type" value="Genomic_DNA"/>
</dbReference>
<accession>A0A084H104</accession>
<dbReference type="Proteomes" id="UP000028549">
    <property type="component" value="Unassembled WGS sequence"/>
</dbReference>
<proteinExistence type="predicted"/>
<dbReference type="OrthoDB" id="8617387at2"/>
<dbReference type="InterPro" id="IPR005079">
    <property type="entry name" value="Peptidase_C45_hydrolase"/>
</dbReference>
<dbReference type="NCBIfam" id="NF040521">
    <property type="entry name" value="C45_proenzyme"/>
    <property type="match status" value="1"/>
</dbReference>
<evidence type="ECO:0000313" key="3">
    <source>
        <dbReference type="Proteomes" id="UP000028549"/>
    </source>
</evidence>
<evidence type="ECO:0000259" key="1">
    <source>
        <dbReference type="Pfam" id="PF03417"/>
    </source>
</evidence>
<name>A0A084H104_METID</name>
<dbReference type="PANTHER" id="PTHR34180:SF1">
    <property type="entry name" value="BETA-ALANYL-DOPAMINE_CARCININE HYDROLASE"/>
    <property type="match status" value="1"/>
</dbReference>
<dbReference type="PANTHER" id="PTHR34180">
    <property type="entry name" value="PEPTIDASE C45"/>
    <property type="match status" value="1"/>
</dbReference>
<dbReference type="SUPFAM" id="SSF56235">
    <property type="entry name" value="N-terminal nucleophile aminohydrolases (Ntn hydrolases)"/>
    <property type="match status" value="1"/>
</dbReference>
<evidence type="ECO:0000313" key="2">
    <source>
        <dbReference type="EMBL" id="KEZ53266.1"/>
    </source>
</evidence>
<dbReference type="CDD" id="cd01935">
    <property type="entry name" value="Ntn_CGH_like"/>
    <property type="match status" value="1"/>
</dbReference>